<evidence type="ECO:0000256" key="5">
    <source>
        <dbReference type="ARBA" id="ARBA00023242"/>
    </source>
</evidence>
<dbReference type="PANTHER" id="PTHR31541:SF25">
    <property type="entry name" value="GAMMA-GLIADIN B"/>
    <property type="match status" value="1"/>
</dbReference>
<dbReference type="Proteomes" id="UP000834106">
    <property type="component" value="Chromosome 9"/>
</dbReference>
<dbReference type="PANTHER" id="PTHR31541">
    <property type="entry name" value="B3 DOMAIN PLANT PROTEIN-RELATED"/>
    <property type="match status" value="1"/>
</dbReference>
<dbReference type="InterPro" id="IPR005508">
    <property type="entry name" value="At2g31720-like"/>
</dbReference>
<dbReference type="GO" id="GO:0003677">
    <property type="term" value="F:DNA binding"/>
    <property type="evidence" value="ECO:0007669"/>
    <property type="project" value="UniProtKB-KW"/>
</dbReference>
<evidence type="ECO:0000256" key="2">
    <source>
        <dbReference type="ARBA" id="ARBA00023015"/>
    </source>
</evidence>
<evidence type="ECO:0000313" key="7">
    <source>
        <dbReference type="Proteomes" id="UP000834106"/>
    </source>
</evidence>
<evidence type="ECO:0000256" key="3">
    <source>
        <dbReference type="ARBA" id="ARBA00023125"/>
    </source>
</evidence>
<evidence type="ECO:0000256" key="4">
    <source>
        <dbReference type="ARBA" id="ARBA00023163"/>
    </source>
</evidence>
<evidence type="ECO:0000313" key="6">
    <source>
        <dbReference type="EMBL" id="CAI9768344.1"/>
    </source>
</evidence>
<reference evidence="6" key="1">
    <citation type="submission" date="2023-05" db="EMBL/GenBank/DDBJ databases">
        <authorList>
            <person name="Huff M."/>
        </authorList>
    </citation>
    <scope>NUCLEOTIDE SEQUENCE</scope>
</reference>
<protein>
    <submittedName>
        <fullName evidence="6">Uncharacterized protein</fullName>
    </submittedName>
</protein>
<organism evidence="6 7">
    <name type="scientific">Fraxinus pennsylvanica</name>
    <dbReference type="NCBI Taxonomy" id="56036"/>
    <lineage>
        <taxon>Eukaryota</taxon>
        <taxon>Viridiplantae</taxon>
        <taxon>Streptophyta</taxon>
        <taxon>Embryophyta</taxon>
        <taxon>Tracheophyta</taxon>
        <taxon>Spermatophyta</taxon>
        <taxon>Magnoliopsida</taxon>
        <taxon>eudicotyledons</taxon>
        <taxon>Gunneridae</taxon>
        <taxon>Pentapetalae</taxon>
        <taxon>asterids</taxon>
        <taxon>lamiids</taxon>
        <taxon>Lamiales</taxon>
        <taxon>Oleaceae</taxon>
        <taxon>Oleeae</taxon>
        <taxon>Fraxinus</taxon>
    </lineage>
</organism>
<evidence type="ECO:0000256" key="1">
    <source>
        <dbReference type="ARBA" id="ARBA00004123"/>
    </source>
</evidence>
<name>A0AAD1ZFG2_9LAMI</name>
<dbReference type="AlphaFoldDB" id="A0AAD1ZFG2"/>
<accession>A0AAD1ZFG2</accession>
<dbReference type="GO" id="GO:0005634">
    <property type="term" value="C:nucleus"/>
    <property type="evidence" value="ECO:0007669"/>
    <property type="project" value="UniProtKB-SubCell"/>
</dbReference>
<sequence>MQSLHCPYNAILALAHGRTVCSEKLVIHKRLFRTDIKKDQNWLTIPMNQIREELLSSEEKTNLSKYDSKRRKMAMKVKIIEPLLKDQTADLRIWDMKKKSGPYVLNNSLKTICKDNNFKRLWAVRVDGELGFVLVKLQAWRIRVFQLFSSHV</sequence>
<proteinExistence type="predicted"/>
<dbReference type="EMBL" id="OU503044">
    <property type="protein sequence ID" value="CAI9768344.1"/>
    <property type="molecule type" value="Genomic_DNA"/>
</dbReference>
<dbReference type="Pfam" id="PF03754">
    <property type="entry name" value="At2g31720-like"/>
    <property type="match status" value="1"/>
</dbReference>
<keyword evidence="2" id="KW-0805">Transcription regulation</keyword>
<comment type="subcellular location">
    <subcellularLocation>
        <location evidence="1">Nucleus</location>
    </subcellularLocation>
</comment>
<keyword evidence="5" id="KW-0539">Nucleus</keyword>
<keyword evidence="7" id="KW-1185">Reference proteome</keyword>
<gene>
    <name evidence="6" type="ORF">FPE_LOCUS15774</name>
</gene>
<dbReference type="InterPro" id="IPR015300">
    <property type="entry name" value="DNA-bd_pseudobarrel_sf"/>
</dbReference>
<dbReference type="Gene3D" id="2.40.330.10">
    <property type="entry name" value="DNA-binding pseudobarrel domain"/>
    <property type="match status" value="1"/>
</dbReference>
<keyword evidence="4" id="KW-0804">Transcription</keyword>
<keyword evidence="3" id="KW-0238">DNA-binding</keyword>